<dbReference type="FunFam" id="3.90.70.10:FF:000031">
    <property type="entry name" value="Cathepsin B"/>
    <property type="match status" value="1"/>
</dbReference>
<dbReference type="GO" id="GO:0006508">
    <property type="term" value="P:proteolysis"/>
    <property type="evidence" value="ECO:0007669"/>
    <property type="project" value="UniProtKB-KW"/>
</dbReference>
<dbReference type="Gene3D" id="3.90.70.10">
    <property type="entry name" value="Cysteine proteinases"/>
    <property type="match status" value="1"/>
</dbReference>
<comment type="caution">
    <text evidence="12">The sequence shown here is derived from an EMBL/GenBank/DDBJ whole genome shotgun (WGS) entry which is preliminary data.</text>
</comment>
<evidence type="ECO:0000256" key="3">
    <source>
        <dbReference type="ARBA" id="ARBA00022729"/>
    </source>
</evidence>
<organism evidence="12 13">
    <name type="scientific">Ancylostoma ceylanicum</name>
    <dbReference type="NCBI Taxonomy" id="53326"/>
    <lineage>
        <taxon>Eukaryota</taxon>
        <taxon>Metazoa</taxon>
        <taxon>Ecdysozoa</taxon>
        <taxon>Nematoda</taxon>
        <taxon>Chromadorea</taxon>
        <taxon>Rhabditida</taxon>
        <taxon>Rhabditina</taxon>
        <taxon>Rhabditomorpha</taxon>
        <taxon>Strongyloidea</taxon>
        <taxon>Ancylostomatidae</taxon>
        <taxon>Ancylostomatinae</taxon>
        <taxon>Ancylostoma</taxon>
    </lineage>
</organism>
<dbReference type="PANTHER" id="PTHR12411">
    <property type="entry name" value="CYSTEINE PROTEASE FAMILY C1-RELATED"/>
    <property type="match status" value="1"/>
</dbReference>
<evidence type="ECO:0000256" key="9">
    <source>
        <dbReference type="ARBA" id="ARBA00057399"/>
    </source>
</evidence>
<dbReference type="Proteomes" id="UP000024635">
    <property type="component" value="Unassembled WGS sequence"/>
</dbReference>
<accession>A0A016UR58</accession>
<dbReference type="InterPro" id="IPR038765">
    <property type="entry name" value="Papain-like_cys_pep_sf"/>
</dbReference>
<keyword evidence="6" id="KW-0865">Zymogen</keyword>
<keyword evidence="7" id="KW-1015">Disulfide bond</keyword>
<dbReference type="PROSITE" id="PS00139">
    <property type="entry name" value="THIOL_PROTEASE_CYS"/>
    <property type="match status" value="1"/>
</dbReference>
<proteinExistence type="inferred from homology"/>
<dbReference type="OrthoDB" id="10058785at2759"/>
<name>A0A016UR58_9BILA</name>
<dbReference type="PROSITE" id="PS00639">
    <property type="entry name" value="THIOL_PROTEASE_HIS"/>
    <property type="match status" value="1"/>
</dbReference>
<keyword evidence="2" id="KW-0645">Protease</keyword>
<dbReference type="InterPro" id="IPR000668">
    <property type="entry name" value="Peptidase_C1A_C"/>
</dbReference>
<dbReference type="InterPro" id="IPR000169">
    <property type="entry name" value="Pept_cys_AS"/>
</dbReference>
<keyword evidence="13" id="KW-1185">Reference proteome</keyword>
<keyword evidence="8" id="KW-0325">Glycoprotein</keyword>
<reference evidence="13" key="1">
    <citation type="journal article" date="2015" name="Nat. Genet.">
        <title>The genome and transcriptome of the zoonotic hookworm Ancylostoma ceylanicum identify infection-specific gene families.</title>
        <authorList>
            <person name="Schwarz E.M."/>
            <person name="Hu Y."/>
            <person name="Antoshechkin I."/>
            <person name="Miller M.M."/>
            <person name="Sternberg P.W."/>
            <person name="Aroian R.V."/>
        </authorList>
    </citation>
    <scope>NUCLEOTIDE SEQUENCE</scope>
    <source>
        <strain evidence="13">HY135</strain>
    </source>
</reference>
<dbReference type="GO" id="GO:0008234">
    <property type="term" value="F:cysteine-type peptidase activity"/>
    <property type="evidence" value="ECO:0007669"/>
    <property type="project" value="UniProtKB-KW"/>
</dbReference>
<evidence type="ECO:0000256" key="8">
    <source>
        <dbReference type="ARBA" id="ARBA00023180"/>
    </source>
</evidence>
<evidence type="ECO:0000256" key="2">
    <source>
        <dbReference type="ARBA" id="ARBA00022670"/>
    </source>
</evidence>
<protein>
    <recommendedName>
        <fullName evidence="11">Peptidase C1A papain C-terminal domain-containing protein</fullName>
    </recommendedName>
</protein>
<dbReference type="Pfam" id="PF00112">
    <property type="entry name" value="Peptidase_C1"/>
    <property type="match status" value="1"/>
</dbReference>
<evidence type="ECO:0000256" key="5">
    <source>
        <dbReference type="ARBA" id="ARBA00022807"/>
    </source>
</evidence>
<feature type="signal peptide" evidence="10">
    <location>
        <begin position="1"/>
        <end position="16"/>
    </location>
</feature>
<gene>
    <name evidence="12" type="primary">Acey_s0030.g2204</name>
    <name evidence="12" type="ORF">Y032_0030g2204</name>
</gene>
<evidence type="ECO:0000256" key="10">
    <source>
        <dbReference type="SAM" id="SignalP"/>
    </source>
</evidence>
<dbReference type="SMART" id="SM00645">
    <property type="entry name" value="Pept_C1"/>
    <property type="match status" value="1"/>
</dbReference>
<evidence type="ECO:0000256" key="4">
    <source>
        <dbReference type="ARBA" id="ARBA00022801"/>
    </source>
</evidence>
<sequence>MWILAALAATAFVAEPTTVEEFLAQPVEKHVEQLTGQAFVDYINEHQSFYRAEYSPDAEAFVKSRIMDSKFLVEPRKEEVLSDVLTGAEPPESFDARQYWPECTSIGTIRDQSACGSCWAVSAAGAISDELCVQSNGTIKILISDTDILACCGIDCGYGCAGGWPIEAYRWMGIEGVVTGGKYRQENTCRPYAFYPCGQHRDQPYYGPCPSNPWPTPICRKTCQLKYDKEYEDDKYFARTSFYLPEDEKRIRQEILRNGPLVAGFYVYEDFSYYKSGIYVHKWGKKTGAHAVKVIGWGSENGTDYWLIANSWNTDWEKTATSALFVELIIAKLKKT</sequence>
<dbReference type="PRINTS" id="PR00705">
    <property type="entry name" value="PAPAIN"/>
</dbReference>
<evidence type="ECO:0000313" key="12">
    <source>
        <dbReference type="EMBL" id="EYC17670.1"/>
    </source>
</evidence>
<comment type="similarity">
    <text evidence="1">Belongs to the peptidase C1 family.</text>
</comment>
<comment type="function">
    <text evidence="9">Expression of the protease correlates with blood-feeding and suggests a role for the protease in blood digestion.</text>
</comment>
<keyword evidence="5" id="KW-0788">Thiol protease</keyword>
<dbReference type="STRING" id="53326.A0A016UR58"/>
<dbReference type="EMBL" id="JARK01001366">
    <property type="protein sequence ID" value="EYC17670.1"/>
    <property type="molecule type" value="Genomic_DNA"/>
</dbReference>
<dbReference type="InterPro" id="IPR025660">
    <property type="entry name" value="Pept_his_AS"/>
</dbReference>
<dbReference type="CDD" id="cd02620">
    <property type="entry name" value="Peptidase_C1A_CathepsinB"/>
    <property type="match status" value="1"/>
</dbReference>
<keyword evidence="4" id="KW-0378">Hydrolase</keyword>
<evidence type="ECO:0000256" key="7">
    <source>
        <dbReference type="ARBA" id="ARBA00023157"/>
    </source>
</evidence>
<evidence type="ECO:0000256" key="1">
    <source>
        <dbReference type="ARBA" id="ARBA00008455"/>
    </source>
</evidence>
<dbReference type="InterPro" id="IPR013128">
    <property type="entry name" value="Peptidase_C1A"/>
</dbReference>
<dbReference type="SUPFAM" id="SSF54001">
    <property type="entry name" value="Cysteine proteinases"/>
    <property type="match status" value="1"/>
</dbReference>
<dbReference type="AlphaFoldDB" id="A0A016UR58"/>
<feature type="chain" id="PRO_5018522362" description="Peptidase C1A papain C-terminal domain-containing protein" evidence="10">
    <location>
        <begin position="17"/>
        <end position="336"/>
    </location>
</feature>
<keyword evidence="3 10" id="KW-0732">Signal</keyword>
<evidence type="ECO:0000259" key="11">
    <source>
        <dbReference type="SMART" id="SM00645"/>
    </source>
</evidence>
<evidence type="ECO:0000313" key="13">
    <source>
        <dbReference type="Proteomes" id="UP000024635"/>
    </source>
</evidence>
<feature type="domain" description="Peptidase C1A papain C-terminal" evidence="11">
    <location>
        <begin position="90"/>
        <end position="327"/>
    </location>
</feature>
<evidence type="ECO:0000256" key="6">
    <source>
        <dbReference type="ARBA" id="ARBA00023145"/>
    </source>
</evidence>